<keyword evidence="14" id="KW-1185">Reference proteome</keyword>
<dbReference type="PANTHER" id="PTHR10629:SF52">
    <property type="entry name" value="DNA (CYTOSINE-5)-METHYLTRANSFERASE 1"/>
    <property type="match status" value="1"/>
</dbReference>
<keyword evidence="7" id="KW-0539">Nucleus</keyword>
<evidence type="ECO:0000256" key="10">
    <source>
        <dbReference type="RuleBase" id="RU000416"/>
    </source>
</evidence>
<organism evidence="13 14">
    <name type="scientific">Thelephora terrestris</name>
    <dbReference type="NCBI Taxonomy" id="56493"/>
    <lineage>
        <taxon>Eukaryota</taxon>
        <taxon>Fungi</taxon>
        <taxon>Dikarya</taxon>
        <taxon>Basidiomycota</taxon>
        <taxon>Agaricomycotina</taxon>
        <taxon>Agaricomycetes</taxon>
        <taxon>Thelephorales</taxon>
        <taxon>Thelephoraceae</taxon>
        <taxon>Thelephora</taxon>
    </lineage>
</organism>
<dbReference type="EMBL" id="WIUZ02000001">
    <property type="protein sequence ID" value="KAF9792170.1"/>
    <property type="molecule type" value="Genomic_DNA"/>
</dbReference>
<feature type="active site" evidence="8 9">
    <location>
        <position position="719"/>
    </location>
</feature>
<evidence type="ECO:0000256" key="5">
    <source>
        <dbReference type="ARBA" id="ARBA00022737"/>
    </source>
</evidence>
<protein>
    <recommendedName>
        <fullName evidence="11">Cytosine-specific methyltransferase</fullName>
        <ecNumber evidence="11">2.1.1.37</ecNumber>
    </recommendedName>
</protein>
<dbReference type="InterPro" id="IPR043151">
    <property type="entry name" value="BAH_sf"/>
</dbReference>
<evidence type="ECO:0000313" key="13">
    <source>
        <dbReference type="EMBL" id="KAF9792170.1"/>
    </source>
</evidence>
<keyword evidence="2 9" id="KW-0489">Methyltransferase</keyword>
<dbReference type="Gene3D" id="3.40.50.150">
    <property type="entry name" value="Vaccinia Virus protein VP39"/>
    <property type="match status" value="1"/>
</dbReference>
<dbReference type="GO" id="GO:0003682">
    <property type="term" value="F:chromatin binding"/>
    <property type="evidence" value="ECO:0007669"/>
    <property type="project" value="InterPro"/>
</dbReference>
<comment type="caution">
    <text evidence="13">The sequence shown here is derived from an EMBL/GenBank/DDBJ whole genome shotgun (WGS) entry which is preliminary data.</text>
</comment>
<dbReference type="GO" id="GO:0003886">
    <property type="term" value="F:DNA (cytosine-5-)-methyltransferase activity"/>
    <property type="evidence" value="ECO:0007669"/>
    <property type="project" value="UniProtKB-EC"/>
</dbReference>
<dbReference type="EC" id="2.1.1.37" evidence="11"/>
<dbReference type="InterPro" id="IPR031303">
    <property type="entry name" value="C5_meth_CS"/>
</dbReference>
<comment type="catalytic activity">
    <reaction evidence="11">
        <text>a 2'-deoxycytidine in DNA + S-adenosyl-L-methionine = a 5-methyl-2'-deoxycytidine in DNA + S-adenosyl-L-homocysteine + H(+)</text>
        <dbReference type="Rhea" id="RHEA:13681"/>
        <dbReference type="Rhea" id="RHEA-COMP:11369"/>
        <dbReference type="Rhea" id="RHEA-COMP:11370"/>
        <dbReference type="ChEBI" id="CHEBI:15378"/>
        <dbReference type="ChEBI" id="CHEBI:57856"/>
        <dbReference type="ChEBI" id="CHEBI:59789"/>
        <dbReference type="ChEBI" id="CHEBI:85452"/>
        <dbReference type="ChEBI" id="CHEBI:85454"/>
        <dbReference type="EC" id="2.1.1.37"/>
    </reaction>
</comment>
<comment type="similarity">
    <text evidence="9 10">Belongs to the class I-like SAM-binding methyltransferase superfamily. C5-methyltransferase family.</text>
</comment>
<keyword evidence="5" id="KW-0677">Repeat</keyword>
<dbReference type="PROSITE" id="PS51038">
    <property type="entry name" value="BAH"/>
    <property type="match status" value="1"/>
</dbReference>
<dbReference type="InterPro" id="IPR029063">
    <property type="entry name" value="SAM-dependent_MTases_sf"/>
</dbReference>
<name>A0A9P6HPP7_9AGAM</name>
<dbReference type="SUPFAM" id="SSF53335">
    <property type="entry name" value="S-adenosyl-L-methionine-dependent methyltransferases"/>
    <property type="match status" value="1"/>
</dbReference>
<gene>
    <name evidence="13" type="ORF">BJ322DRAFT_17998</name>
</gene>
<dbReference type="OrthoDB" id="5376140at2759"/>
<feature type="domain" description="BAH" evidence="12">
    <location>
        <begin position="321"/>
        <end position="454"/>
    </location>
</feature>
<comment type="subcellular location">
    <subcellularLocation>
        <location evidence="1">Nucleus</location>
    </subcellularLocation>
</comment>
<dbReference type="InterPro" id="IPR001525">
    <property type="entry name" value="C5_MeTfrase"/>
</dbReference>
<reference evidence="13" key="1">
    <citation type="journal article" date="2020" name="Nat. Commun.">
        <title>Large-scale genome sequencing of mycorrhizal fungi provides insights into the early evolution of symbiotic traits.</title>
        <authorList>
            <person name="Miyauchi S."/>
            <person name="Kiss E."/>
            <person name="Kuo A."/>
            <person name="Drula E."/>
            <person name="Kohler A."/>
            <person name="Sanchez-Garcia M."/>
            <person name="Morin E."/>
            <person name="Andreopoulos B."/>
            <person name="Barry K.W."/>
            <person name="Bonito G."/>
            <person name="Buee M."/>
            <person name="Carver A."/>
            <person name="Chen C."/>
            <person name="Cichocki N."/>
            <person name="Clum A."/>
            <person name="Culley D."/>
            <person name="Crous P.W."/>
            <person name="Fauchery L."/>
            <person name="Girlanda M."/>
            <person name="Hayes R.D."/>
            <person name="Keri Z."/>
            <person name="LaButti K."/>
            <person name="Lipzen A."/>
            <person name="Lombard V."/>
            <person name="Magnuson J."/>
            <person name="Maillard F."/>
            <person name="Murat C."/>
            <person name="Nolan M."/>
            <person name="Ohm R.A."/>
            <person name="Pangilinan J."/>
            <person name="Pereira M.F."/>
            <person name="Perotto S."/>
            <person name="Peter M."/>
            <person name="Pfister S."/>
            <person name="Riley R."/>
            <person name="Sitrit Y."/>
            <person name="Stielow J.B."/>
            <person name="Szollosi G."/>
            <person name="Zifcakova L."/>
            <person name="Stursova M."/>
            <person name="Spatafora J.W."/>
            <person name="Tedersoo L."/>
            <person name="Vaario L.M."/>
            <person name="Yamada A."/>
            <person name="Yan M."/>
            <person name="Wang P."/>
            <person name="Xu J."/>
            <person name="Bruns T."/>
            <person name="Baldrian P."/>
            <person name="Vilgalys R."/>
            <person name="Dunand C."/>
            <person name="Henrissat B."/>
            <person name="Grigoriev I.V."/>
            <person name="Hibbett D."/>
            <person name="Nagy L.G."/>
            <person name="Martin F.M."/>
        </authorList>
    </citation>
    <scope>NUCLEOTIDE SEQUENCE</scope>
    <source>
        <strain evidence="13">UH-Tt-Lm1</strain>
    </source>
</reference>
<accession>A0A9P6HPP7</accession>
<dbReference type="Pfam" id="PF00145">
    <property type="entry name" value="DNA_methylase"/>
    <property type="match status" value="1"/>
</dbReference>
<evidence type="ECO:0000256" key="4">
    <source>
        <dbReference type="ARBA" id="ARBA00022691"/>
    </source>
</evidence>
<evidence type="ECO:0000256" key="2">
    <source>
        <dbReference type="ARBA" id="ARBA00022603"/>
    </source>
</evidence>
<evidence type="ECO:0000313" key="14">
    <source>
        <dbReference type="Proteomes" id="UP000736335"/>
    </source>
</evidence>
<evidence type="ECO:0000256" key="9">
    <source>
        <dbReference type="PROSITE-ProRule" id="PRU01016"/>
    </source>
</evidence>
<evidence type="ECO:0000256" key="3">
    <source>
        <dbReference type="ARBA" id="ARBA00022679"/>
    </source>
</evidence>
<dbReference type="PROSITE" id="PS51679">
    <property type="entry name" value="SAM_MT_C5"/>
    <property type="match status" value="1"/>
</dbReference>
<dbReference type="PROSITE" id="PS00094">
    <property type="entry name" value="C5_MTASE_1"/>
    <property type="match status" value="1"/>
</dbReference>
<reference evidence="13" key="2">
    <citation type="submission" date="2020-11" db="EMBL/GenBank/DDBJ databases">
        <authorList>
            <consortium name="DOE Joint Genome Institute"/>
            <person name="Kuo A."/>
            <person name="Miyauchi S."/>
            <person name="Kiss E."/>
            <person name="Drula E."/>
            <person name="Kohler A."/>
            <person name="Sanchez-Garcia M."/>
            <person name="Andreopoulos B."/>
            <person name="Barry K.W."/>
            <person name="Bonito G."/>
            <person name="Buee M."/>
            <person name="Carver A."/>
            <person name="Chen C."/>
            <person name="Cichocki N."/>
            <person name="Clum A."/>
            <person name="Culley D."/>
            <person name="Crous P.W."/>
            <person name="Fauchery L."/>
            <person name="Girlanda M."/>
            <person name="Hayes R."/>
            <person name="Keri Z."/>
            <person name="Labutti K."/>
            <person name="Lipzen A."/>
            <person name="Lombard V."/>
            <person name="Magnuson J."/>
            <person name="Maillard F."/>
            <person name="Morin E."/>
            <person name="Murat C."/>
            <person name="Nolan M."/>
            <person name="Ohm R."/>
            <person name="Pangilinan J."/>
            <person name="Pereira M."/>
            <person name="Perotto S."/>
            <person name="Peter M."/>
            <person name="Riley R."/>
            <person name="Sitrit Y."/>
            <person name="Stielow B."/>
            <person name="Szollosi G."/>
            <person name="Zifcakova L."/>
            <person name="Stursova M."/>
            <person name="Spatafora J.W."/>
            <person name="Tedersoo L."/>
            <person name="Vaario L.-M."/>
            <person name="Yamada A."/>
            <person name="Yan M."/>
            <person name="Wang P."/>
            <person name="Xu J."/>
            <person name="Bruns T."/>
            <person name="Baldrian P."/>
            <person name="Vilgalys R."/>
            <person name="Henrissat B."/>
            <person name="Grigoriev I.V."/>
            <person name="Hibbett D."/>
            <person name="Nagy L.G."/>
            <person name="Martin F.M."/>
        </authorList>
    </citation>
    <scope>NUCLEOTIDE SEQUENCE</scope>
    <source>
        <strain evidence="13">UH-Tt-Lm1</strain>
    </source>
</reference>
<evidence type="ECO:0000256" key="8">
    <source>
        <dbReference type="PIRSR" id="PIRSR037404-1"/>
    </source>
</evidence>
<evidence type="ECO:0000256" key="11">
    <source>
        <dbReference type="RuleBase" id="RU000417"/>
    </source>
</evidence>
<dbReference type="NCBIfam" id="TIGR00675">
    <property type="entry name" value="dcm"/>
    <property type="match status" value="1"/>
</dbReference>
<evidence type="ECO:0000256" key="1">
    <source>
        <dbReference type="ARBA" id="ARBA00004123"/>
    </source>
</evidence>
<dbReference type="GO" id="GO:0003677">
    <property type="term" value="F:DNA binding"/>
    <property type="evidence" value="ECO:0007669"/>
    <property type="project" value="UniProtKB-KW"/>
</dbReference>
<dbReference type="GO" id="GO:0032259">
    <property type="term" value="P:methylation"/>
    <property type="evidence" value="ECO:0007669"/>
    <property type="project" value="UniProtKB-KW"/>
</dbReference>
<dbReference type="Proteomes" id="UP000736335">
    <property type="component" value="Unassembled WGS sequence"/>
</dbReference>
<dbReference type="PROSITE" id="PS00095">
    <property type="entry name" value="C5_MTASE_2"/>
    <property type="match status" value="1"/>
</dbReference>
<keyword evidence="6" id="KW-0238">DNA-binding</keyword>
<dbReference type="Gene3D" id="2.30.30.490">
    <property type="match status" value="1"/>
</dbReference>
<dbReference type="InterPro" id="IPR001025">
    <property type="entry name" value="BAH_dom"/>
</dbReference>
<dbReference type="InterPro" id="IPR018117">
    <property type="entry name" value="C5_DNA_meth_AS"/>
</dbReference>
<keyword evidence="3 9" id="KW-0808">Transferase</keyword>
<dbReference type="GO" id="GO:0006346">
    <property type="term" value="P:DNA methylation-dependent constitutive heterochromatin formation"/>
    <property type="evidence" value="ECO:0007669"/>
    <property type="project" value="InterPro"/>
</dbReference>
<dbReference type="InterPro" id="IPR050390">
    <property type="entry name" value="C5-Methyltransferase"/>
</dbReference>
<evidence type="ECO:0000256" key="7">
    <source>
        <dbReference type="ARBA" id="ARBA00023242"/>
    </source>
</evidence>
<dbReference type="GO" id="GO:0044027">
    <property type="term" value="P:negative regulation of gene expression via chromosomal CpG island methylation"/>
    <property type="evidence" value="ECO:0007669"/>
    <property type="project" value="TreeGrafter"/>
</dbReference>
<dbReference type="AlphaFoldDB" id="A0A9P6HPP7"/>
<evidence type="ECO:0000259" key="12">
    <source>
        <dbReference type="PROSITE" id="PS51038"/>
    </source>
</evidence>
<dbReference type="InterPro" id="IPR022702">
    <property type="entry name" value="Cytosine_MeTrfase1_RFD"/>
</dbReference>
<dbReference type="Pfam" id="PF12047">
    <property type="entry name" value="DNMT1-RFD"/>
    <property type="match status" value="1"/>
</dbReference>
<proteinExistence type="inferred from homology"/>
<dbReference type="Pfam" id="PF01426">
    <property type="entry name" value="BAH"/>
    <property type="match status" value="1"/>
</dbReference>
<dbReference type="Gene3D" id="3.90.120.10">
    <property type="entry name" value="DNA Methylase, subunit A, domain 2"/>
    <property type="match status" value="2"/>
</dbReference>
<evidence type="ECO:0000256" key="6">
    <source>
        <dbReference type="ARBA" id="ARBA00023125"/>
    </source>
</evidence>
<sequence>MAELPPVEYVPDDNELLESENVEIIGEDPGNGSLQTGTVPVRILTGFSVFDVETGHLVTPHSLLAPRDSLHLASYRAVGYVLPAPESVVDDAGEALDPDLEDCQYLRLSNIRSMSLFDFDEEKKVLDRRIWLETKHAWYIIGRPSSAYAELFREFELTHELTYALLSSCLQDHQVTASAFKEKILEEYPPDVAQSFEESLKNGDKVPFIVQFLMDFPYQGIINTPLIQEFFPDLEPDEELLEETPVLGQPPVTVITPRVDQVCGRVFKYYQNFRVEGHSLLEMCSSVGREAVEVHGVSPEIQWVSGEVAPGCHGSVRVDCALYQIKDIVLVEPEEEYVRAGVTSANRSINPLANQYWFAQIWYFFQDSQTGERMFHGQWLVPGSHTIQEEAAHPNSLYLILECTDIPIGAIVSKCNIQPFHYSSPLPTFNIHQPNEFFTSFIWDKDHCRFINPTESIVEDALKASSSPMPCYNCGISQLETLAQAPTLLSSPSSPCLKYLGLVFYPMDFVYLIPEGDSHLYEIGQILSIPNSEEVIILEYMRHNQSQRPFSEVILIPSPKVSTISTQKLEGICWAKSYNSMSEDEHDTWCSLPDHYVVHGVNLKHSLGFQLHCDLLVTEQRFLQIHEPLRGLELFAGAGGFGTGIAQSGHVKTLWAIEWDEPAAITYWLNHQDTQVFNQDCNLFLSNAISHSTLEALDGKSHQLPQPGDVEIIFGGPPCQAFSGKAFKKKQDDPSYVEYYRPKYFMLENVERMINHPLAAELVNKRFVGGVSQGMLKLITASLASLGYQHQIALLQAGRYGVPQNRERIIILASRGDIPLPDFPLPTHTFNRRATRKKLANGEELQPIQRSGSNHPLLHNCLCAPLPPVTVNDYLDDLPVFNWDEQMPADWIGFPKPVHYASPPNNTYQYHMRDGRLRVSQHYTKRYNRVTAERVINIPLSPGANHSDLPEVLKFIPEFKDGKPYKRHTQTFGRLDGDGYISTLLTDGPNPSSIVKSIHPNQNRVLTVREYARLQGFPDSYMFGNESDHPSSATTEQFRQIGNAVPVPLAAALGRAIGKAAVQMWKGEDEEQMRVDSPEL</sequence>
<dbReference type="PANTHER" id="PTHR10629">
    <property type="entry name" value="CYTOSINE-SPECIFIC METHYLTRANSFERASE"/>
    <property type="match status" value="1"/>
</dbReference>
<dbReference type="GO" id="GO:0005634">
    <property type="term" value="C:nucleus"/>
    <property type="evidence" value="ECO:0007669"/>
    <property type="project" value="UniProtKB-SubCell"/>
</dbReference>
<dbReference type="PRINTS" id="PR00105">
    <property type="entry name" value="C5METTRFRASE"/>
</dbReference>
<keyword evidence="4 9" id="KW-0949">S-adenosyl-L-methionine</keyword>